<dbReference type="RefSeq" id="WP_028386299.1">
    <property type="nucleotide sequence ID" value="NZ_CAAAHN010000007.1"/>
</dbReference>
<dbReference type="STRING" id="45065.Lgee_1190"/>
<comment type="caution">
    <text evidence="1">The sequence shown here is derived from an EMBL/GenBank/DDBJ whole genome shotgun (WGS) entry which is preliminary data.</text>
</comment>
<accession>A0A0W0TVN6</accession>
<name>A0A0W0TVN6_9GAMM</name>
<dbReference type="EMBL" id="LNYC01000044">
    <property type="protein sequence ID" value="KTC99698.1"/>
    <property type="molecule type" value="Genomic_DNA"/>
</dbReference>
<evidence type="ECO:0000313" key="2">
    <source>
        <dbReference type="Proteomes" id="UP000054785"/>
    </source>
</evidence>
<protein>
    <submittedName>
        <fullName evidence="1">Uncharacterized protein</fullName>
    </submittedName>
</protein>
<proteinExistence type="predicted"/>
<evidence type="ECO:0000313" key="1">
    <source>
        <dbReference type="EMBL" id="KTC99698.1"/>
    </source>
</evidence>
<dbReference type="PATRIC" id="fig|45065.4.peg.1281"/>
<gene>
    <name evidence="1" type="ORF">Lgee_1190</name>
</gene>
<dbReference type="AlphaFoldDB" id="A0A0W0TVN6"/>
<reference evidence="1 2" key="1">
    <citation type="submission" date="2015-11" db="EMBL/GenBank/DDBJ databases">
        <title>Genomic analysis of 38 Legionella species identifies large and diverse effector repertoires.</title>
        <authorList>
            <person name="Burstein D."/>
            <person name="Amaro F."/>
            <person name="Zusman T."/>
            <person name="Lifshitz Z."/>
            <person name="Cohen O."/>
            <person name="Gilbert J.A."/>
            <person name="Pupko T."/>
            <person name="Shuman H.A."/>
            <person name="Segal G."/>
        </authorList>
    </citation>
    <scope>NUCLEOTIDE SEQUENCE [LARGE SCALE GENOMIC DNA]</scope>
    <source>
        <strain evidence="1 2">ATCC 49504</strain>
    </source>
</reference>
<dbReference type="OrthoDB" id="5647017at2"/>
<dbReference type="Proteomes" id="UP000054785">
    <property type="component" value="Unassembled WGS sequence"/>
</dbReference>
<organism evidence="1 2">
    <name type="scientific">Legionella geestiana</name>
    <dbReference type="NCBI Taxonomy" id="45065"/>
    <lineage>
        <taxon>Bacteria</taxon>
        <taxon>Pseudomonadati</taxon>
        <taxon>Pseudomonadota</taxon>
        <taxon>Gammaproteobacteria</taxon>
        <taxon>Legionellales</taxon>
        <taxon>Legionellaceae</taxon>
        <taxon>Legionella</taxon>
    </lineage>
</organism>
<sequence length="88" mass="10118">MQYDWPTREEDLCVAQEIMEEYAFMKNGGPIGLFEAVIEPMARSVNIRLAGWVSLLAEYFESQYGVEEGERITRQVITRCLVSESTVH</sequence>
<keyword evidence="2" id="KW-1185">Reference proteome</keyword>